<feature type="region of interest" description="Disordered" evidence="8">
    <location>
        <begin position="1"/>
        <end position="94"/>
    </location>
</feature>
<dbReference type="GO" id="GO:0051231">
    <property type="term" value="P:spindle elongation"/>
    <property type="evidence" value="ECO:0007669"/>
    <property type="project" value="TreeGrafter"/>
</dbReference>
<reference evidence="10" key="1">
    <citation type="submission" date="2013-05" db="EMBL/GenBank/DDBJ databases">
        <authorList>
            <person name="Yim A.K.Y."/>
            <person name="Chan T.F."/>
            <person name="Ji K.M."/>
            <person name="Liu X.Y."/>
            <person name="Zhou J.W."/>
            <person name="Li R.Q."/>
            <person name="Yang K.Y."/>
            <person name="Li J."/>
            <person name="Li M."/>
            <person name="Law P.T.W."/>
            <person name="Wu Y.L."/>
            <person name="Cai Z.L."/>
            <person name="Qin H."/>
            <person name="Bao Y."/>
            <person name="Leung R.K.K."/>
            <person name="Ng P.K.S."/>
            <person name="Zou J."/>
            <person name="Zhong X.J."/>
            <person name="Ran P.X."/>
            <person name="Zhong N.S."/>
            <person name="Liu Z.G."/>
            <person name="Tsui S.K.W."/>
        </authorList>
    </citation>
    <scope>NUCLEOTIDE SEQUENCE</scope>
    <source>
        <strain evidence="10">Derf</strain>
        <tissue evidence="10">Whole organism</tissue>
    </source>
</reference>
<evidence type="ECO:0000313" key="11">
    <source>
        <dbReference type="Proteomes" id="UP000790347"/>
    </source>
</evidence>
<evidence type="ECO:0000256" key="7">
    <source>
        <dbReference type="SAM" id="Coils"/>
    </source>
</evidence>
<name>A0A922HQZ3_DERFA</name>
<feature type="region of interest" description="Disordered" evidence="8">
    <location>
        <begin position="686"/>
        <end position="745"/>
    </location>
</feature>
<dbReference type="AlphaFoldDB" id="A0A922HQZ3"/>
<dbReference type="GO" id="GO:0005524">
    <property type="term" value="F:ATP binding"/>
    <property type="evidence" value="ECO:0007669"/>
    <property type="project" value="UniProtKB-UniRule"/>
</dbReference>
<comment type="subcellular location">
    <subcellularLocation>
        <location evidence="1">Cytoplasm</location>
        <location evidence="1">Cytoskeleton</location>
    </subcellularLocation>
</comment>
<dbReference type="PROSITE" id="PS00411">
    <property type="entry name" value="KINESIN_MOTOR_1"/>
    <property type="match status" value="1"/>
</dbReference>
<dbReference type="CDD" id="cd00106">
    <property type="entry name" value="KISc"/>
    <property type="match status" value="1"/>
</dbReference>
<dbReference type="PANTHER" id="PTHR47969">
    <property type="entry name" value="CHROMOSOME-ASSOCIATED KINESIN KIF4A-RELATED"/>
    <property type="match status" value="1"/>
</dbReference>
<dbReference type="Pfam" id="PF00225">
    <property type="entry name" value="Kinesin"/>
    <property type="match status" value="1"/>
</dbReference>
<dbReference type="GO" id="GO:0005874">
    <property type="term" value="C:microtubule"/>
    <property type="evidence" value="ECO:0007669"/>
    <property type="project" value="UniProtKB-KW"/>
</dbReference>
<dbReference type="InterPro" id="IPR019821">
    <property type="entry name" value="Kinesin_motor_CS"/>
</dbReference>
<dbReference type="InterPro" id="IPR001752">
    <property type="entry name" value="Kinesin_motor_dom"/>
</dbReference>
<dbReference type="PROSITE" id="PS50067">
    <property type="entry name" value="KINESIN_MOTOR_2"/>
    <property type="match status" value="1"/>
</dbReference>
<evidence type="ECO:0000256" key="3">
    <source>
        <dbReference type="ARBA" id="ARBA00022840"/>
    </source>
</evidence>
<dbReference type="Proteomes" id="UP000790347">
    <property type="component" value="Unassembled WGS sequence"/>
</dbReference>
<dbReference type="GO" id="GO:0007052">
    <property type="term" value="P:mitotic spindle organization"/>
    <property type="evidence" value="ECO:0007669"/>
    <property type="project" value="TreeGrafter"/>
</dbReference>
<feature type="compositionally biased region" description="Low complexity" evidence="8">
    <location>
        <begin position="204"/>
        <end position="214"/>
    </location>
</feature>
<comment type="caution">
    <text evidence="10">The sequence shown here is derived from an EMBL/GenBank/DDBJ whole genome shotgun (WGS) entry which is preliminary data.</text>
</comment>
<accession>A0A922HQZ3</accession>
<dbReference type="PRINTS" id="PR00380">
    <property type="entry name" value="KINESINHEAVY"/>
</dbReference>
<evidence type="ECO:0000256" key="8">
    <source>
        <dbReference type="SAM" id="MobiDB-lite"/>
    </source>
</evidence>
<dbReference type="SUPFAM" id="SSF52540">
    <property type="entry name" value="P-loop containing nucleoside triphosphate hydrolases"/>
    <property type="match status" value="1"/>
</dbReference>
<keyword evidence="5 6" id="KW-0505">Motor protein</keyword>
<evidence type="ECO:0000259" key="9">
    <source>
        <dbReference type="PROSITE" id="PS50067"/>
    </source>
</evidence>
<feature type="compositionally biased region" description="Polar residues" evidence="8">
    <location>
        <begin position="222"/>
        <end position="233"/>
    </location>
</feature>
<feature type="binding site" evidence="5">
    <location>
        <begin position="179"/>
        <end position="186"/>
    </location>
    <ligand>
        <name>ATP</name>
        <dbReference type="ChEBI" id="CHEBI:30616"/>
    </ligand>
</feature>
<sequence length="767" mass="85450">MFNDNEMINDSSLLNQSSSSSSSSSPGQNEHNINVVIRVRPIITRPRTSTSLTTTTNNNNSSNLNKLISQRAETTTTKTSTINSTTTTTTDQRQQYVNGGGGEIDAHHHQQHHQLTAITFPAAGQIQVEDTIANVSRSFAFNVVFEPEASQEQVFEHSGVKRLIDMALDGFACTVFAYGQTSTGKTYTLTGNAFQFARYSSAGNSAKKTSSSSSNKRRSKSQPPDSINESLNIDETMKNSSPNIGIIQLSFAYLFEQIKRRKSRDQTLLYIITVSYLEVYNEQVLDLLNPSTRSLNVRWSKDRGFYAENLFKVECEDLGDLEGVLEEGCKNRQVRSHSMNENSSRSHSVMTINLFSEIADPDDPQGFIRKEGRLCLVDLAGSEKTKRTNSKGGTFVEANNINRSLLVLGNCIACLADPKRRTGHIPYRDSTLTKLLADSLSGNGMTLMIACVSSLKCDSQETISTLRYASRAKRVRMNPVVQMDPRELLILSLKREVRMLRMENQYLRQNCHQMWSIQQPLQQSMIDSSEQFSDKNQSMDNDEQQNLLRKYMKENEVLRVENVQINLQRNRLVRDHELVCRENEQLLRKLNLLLYKLNSFEKNGGDGDSVPTTTMLVRPQLPPPSPSSSSIKSASTATTNAASNLYSSSSSPSILSILAYDDADNNNLNANDSDIINDDGETIANNPLMDQYQRSSSSKTTGNMRQIASSRPTATINSVNGQITTKTLNDRDNNDGNDDGDGQFLDLTIHGRSAVTVIHPKSSSKRR</sequence>
<proteinExistence type="inferred from homology"/>
<comment type="similarity">
    <text evidence="5 6">Belongs to the TRAFAC class myosin-kinesin ATPase superfamily. Kinesin family.</text>
</comment>
<evidence type="ECO:0000313" key="10">
    <source>
        <dbReference type="EMBL" id="KAH9502075.1"/>
    </source>
</evidence>
<keyword evidence="3 5" id="KW-0067">ATP-binding</keyword>
<feature type="compositionally biased region" description="Polar residues" evidence="8">
    <location>
        <begin position="1"/>
        <end position="10"/>
    </location>
</feature>
<dbReference type="InterPro" id="IPR027417">
    <property type="entry name" value="P-loop_NTPase"/>
</dbReference>
<evidence type="ECO:0000256" key="4">
    <source>
        <dbReference type="ARBA" id="ARBA00023212"/>
    </source>
</evidence>
<protein>
    <recommendedName>
        <fullName evidence="6">Kinesin-like protein</fullName>
    </recommendedName>
</protein>
<dbReference type="GO" id="GO:0003777">
    <property type="term" value="F:microtubule motor activity"/>
    <property type="evidence" value="ECO:0007669"/>
    <property type="project" value="InterPro"/>
</dbReference>
<feature type="compositionally biased region" description="Low complexity" evidence="8">
    <location>
        <begin position="11"/>
        <end position="25"/>
    </location>
</feature>
<feature type="compositionally biased region" description="Low complexity" evidence="8">
    <location>
        <begin position="32"/>
        <end position="65"/>
    </location>
</feature>
<keyword evidence="7" id="KW-0175">Coiled coil</keyword>
<feature type="coiled-coil region" evidence="7">
    <location>
        <begin position="541"/>
        <end position="603"/>
    </location>
</feature>
<evidence type="ECO:0000256" key="2">
    <source>
        <dbReference type="ARBA" id="ARBA00022741"/>
    </source>
</evidence>
<dbReference type="EMBL" id="ASGP02000006">
    <property type="protein sequence ID" value="KAH9502075.1"/>
    <property type="molecule type" value="Genomic_DNA"/>
</dbReference>
<organism evidence="10 11">
    <name type="scientific">Dermatophagoides farinae</name>
    <name type="common">American house dust mite</name>
    <dbReference type="NCBI Taxonomy" id="6954"/>
    <lineage>
        <taxon>Eukaryota</taxon>
        <taxon>Metazoa</taxon>
        <taxon>Ecdysozoa</taxon>
        <taxon>Arthropoda</taxon>
        <taxon>Chelicerata</taxon>
        <taxon>Arachnida</taxon>
        <taxon>Acari</taxon>
        <taxon>Acariformes</taxon>
        <taxon>Sarcoptiformes</taxon>
        <taxon>Astigmata</taxon>
        <taxon>Psoroptidia</taxon>
        <taxon>Analgoidea</taxon>
        <taxon>Pyroglyphidae</taxon>
        <taxon>Dermatophagoidinae</taxon>
        <taxon>Dermatophagoides</taxon>
    </lineage>
</organism>
<dbReference type="InterPro" id="IPR027640">
    <property type="entry name" value="Kinesin-like_fam"/>
</dbReference>
<feature type="region of interest" description="Disordered" evidence="8">
    <location>
        <begin position="603"/>
        <end position="635"/>
    </location>
</feature>
<evidence type="ECO:0000256" key="5">
    <source>
        <dbReference type="PROSITE-ProRule" id="PRU00283"/>
    </source>
</evidence>
<dbReference type="GO" id="GO:0008017">
    <property type="term" value="F:microtubule binding"/>
    <property type="evidence" value="ECO:0007669"/>
    <property type="project" value="InterPro"/>
</dbReference>
<gene>
    <name evidence="10" type="primary">KIF12</name>
    <name evidence="10" type="ORF">DERF_012872</name>
</gene>
<dbReference type="GO" id="GO:0005875">
    <property type="term" value="C:microtubule associated complex"/>
    <property type="evidence" value="ECO:0007669"/>
    <property type="project" value="TreeGrafter"/>
</dbReference>
<keyword evidence="6" id="KW-0493">Microtubule</keyword>
<dbReference type="PANTHER" id="PTHR47969:SF33">
    <property type="entry name" value="KINESIN-LIKE PROTEIN"/>
    <property type="match status" value="1"/>
</dbReference>
<feature type="compositionally biased region" description="Low complexity" evidence="8">
    <location>
        <begin position="74"/>
        <end position="90"/>
    </location>
</feature>
<dbReference type="GO" id="GO:0007018">
    <property type="term" value="P:microtubule-based movement"/>
    <property type="evidence" value="ECO:0007669"/>
    <property type="project" value="InterPro"/>
</dbReference>
<reference evidence="10" key="2">
    <citation type="journal article" date="2022" name="Res Sq">
        <title>Comparative Genomics Reveals Insights into the Divergent Evolution of Astigmatic Mites and Household Pest Adaptations.</title>
        <authorList>
            <person name="Xiong Q."/>
            <person name="Wan A.T.-Y."/>
            <person name="Liu X.-Y."/>
            <person name="Fung C.S.-H."/>
            <person name="Xiao X."/>
            <person name="Malainual N."/>
            <person name="Hou J."/>
            <person name="Wang L."/>
            <person name="Wang M."/>
            <person name="Yang K."/>
            <person name="Cui Y."/>
            <person name="Leung E."/>
            <person name="Nong W."/>
            <person name="Shin S.-K."/>
            <person name="Au S."/>
            <person name="Jeong K.Y."/>
            <person name="Chew F.T."/>
            <person name="Hui J."/>
            <person name="Leung T.F."/>
            <person name="Tungtrongchitr A."/>
            <person name="Zhong N."/>
            <person name="Liu Z."/>
            <person name="Tsui S."/>
        </authorList>
    </citation>
    <scope>NUCLEOTIDE SEQUENCE</scope>
    <source>
        <strain evidence="10">Derf</strain>
        <tissue evidence="10">Whole organism</tissue>
    </source>
</reference>
<feature type="region of interest" description="Disordered" evidence="8">
    <location>
        <begin position="204"/>
        <end position="233"/>
    </location>
</feature>
<evidence type="ECO:0000256" key="1">
    <source>
        <dbReference type="ARBA" id="ARBA00004245"/>
    </source>
</evidence>
<feature type="compositionally biased region" description="Polar residues" evidence="8">
    <location>
        <begin position="692"/>
        <end position="727"/>
    </location>
</feature>
<dbReference type="SMART" id="SM00129">
    <property type="entry name" value="KISc"/>
    <property type="match status" value="1"/>
</dbReference>
<keyword evidence="4" id="KW-0206">Cytoskeleton</keyword>
<evidence type="ECO:0000256" key="6">
    <source>
        <dbReference type="RuleBase" id="RU000394"/>
    </source>
</evidence>
<feature type="domain" description="Kinesin motor" evidence="9">
    <location>
        <begin position="32"/>
        <end position="475"/>
    </location>
</feature>
<keyword evidence="2 5" id="KW-0547">Nucleotide-binding</keyword>
<dbReference type="InterPro" id="IPR036961">
    <property type="entry name" value="Kinesin_motor_dom_sf"/>
</dbReference>
<keyword evidence="4" id="KW-0963">Cytoplasm</keyword>
<keyword evidence="11" id="KW-1185">Reference proteome</keyword>
<dbReference type="Gene3D" id="3.40.850.10">
    <property type="entry name" value="Kinesin motor domain"/>
    <property type="match status" value="1"/>
</dbReference>